<dbReference type="PANTHER" id="PTHR43630">
    <property type="entry name" value="POLY-BETA-1,6-N-ACETYL-D-GLUCOSAMINE SYNTHASE"/>
    <property type="match status" value="1"/>
</dbReference>
<dbReference type="Proteomes" id="UP000231669">
    <property type="component" value="Unassembled WGS sequence"/>
</dbReference>
<accession>A0A2M6YFE6</accession>
<evidence type="ECO:0000259" key="1">
    <source>
        <dbReference type="Pfam" id="PF00535"/>
    </source>
</evidence>
<protein>
    <recommendedName>
        <fullName evidence="1">Glycosyltransferase 2-like domain-containing protein</fullName>
    </recommendedName>
</protein>
<dbReference type="EMBL" id="PEXE01000004">
    <property type="protein sequence ID" value="PIU28857.1"/>
    <property type="molecule type" value="Genomic_DNA"/>
</dbReference>
<gene>
    <name evidence="2" type="ORF">COT08_00145</name>
</gene>
<dbReference type="InterPro" id="IPR029044">
    <property type="entry name" value="Nucleotide-diphossugar_trans"/>
</dbReference>
<evidence type="ECO:0000313" key="2">
    <source>
        <dbReference type="EMBL" id="PIU28857.1"/>
    </source>
</evidence>
<dbReference type="CDD" id="cd02511">
    <property type="entry name" value="Beta4Glucosyltransferase"/>
    <property type="match status" value="1"/>
</dbReference>
<comment type="caution">
    <text evidence="2">The sequence shown here is derived from an EMBL/GenBank/DDBJ whole genome shotgun (WGS) entry which is preliminary data.</text>
</comment>
<dbReference type="AlphaFoldDB" id="A0A2M6YFE6"/>
<dbReference type="InterPro" id="IPR001173">
    <property type="entry name" value="Glyco_trans_2-like"/>
</dbReference>
<proteinExistence type="predicted"/>
<sequence length="296" mass="34793">MISVVINTLNEEKNLARDVASVRGLADEIVVVDMESIDNTREVARKLGTKVFTHKKEKYVEAVRNFMISKASGEWILVLDPDEEISPKLAKILKGLPRGGRKDSSGVVVADYYRIPRKNIIFGKWIKHCRWWPDFQIRFFKKGYVSWNEVIHAVPMTQGKGLDLPEKEDLAIIHKNYSSLEEYLAKMNRYTSVQAEELLKNGYVFDWKDLIKKPFREFLGRYFAGQGYKDGVHGLALCFLQSFSELVLYLKIWQKQGFREQEIKRSEIKNEFGSLIKELRWWLRKELTWLKLPKWR</sequence>
<name>A0A2M6YFE6_9BACT</name>
<feature type="domain" description="Glycosyltransferase 2-like" evidence="1">
    <location>
        <begin position="3"/>
        <end position="111"/>
    </location>
</feature>
<dbReference type="Gene3D" id="3.90.550.10">
    <property type="entry name" value="Spore Coat Polysaccharide Biosynthesis Protein SpsA, Chain A"/>
    <property type="match status" value="1"/>
</dbReference>
<reference evidence="3" key="1">
    <citation type="submission" date="2017-09" db="EMBL/GenBank/DDBJ databases">
        <title>Depth-based differentiation of microbial function through sediment-hosted aquifers and enrichment of novel symbionts in the deep terrestrial subsurface.</title>
        <authorList>
            <person name="Probst A.J."/>
            <person name="Ladd B."/>
            <person name="Jarett J.K."/>
            <person name="Geller-Mcgrath D.E."/>
            <person name="Sieber C.M.K."/>
            <person name="Emerson J.B."/>
            <person name="Anantharaman K."/>
            <person name="Thomas B.C."/>
            <person name="Malmstrom R."/>
            <person name="Stieglmeier M."/>
            <person name="Klingl A."/>
            <person name="Woyke T."/>
            <person name="Ryan C.M."/>
            <person name="Banfield J.F."/>
        </authorList>
    </citation>
    <scope>NUCLEOTIDE SEQUENCE [LARGE SCALE GENOMIC DNA]</scope>
</reference>
<dbReference type="PANTHER" id="PTHR43630:SF2">
    <property type="entry name" value="GLYCOSYLTRANSFERASE"/>
    <property type="match status" value="1"/>
</dbReference>
<organism evidence="2 3">
    <name type="scientific">Candidatus Woesebacteria bacterium CG07_land_8_20_14_0_80_44_9</name>
    <dbReference type="NCBI Taxonomy" id="1975058"/>
    <lineage>
        <taxon>Bacteria</taxon>
        <taxon>Candidatus Woeseibacteriota</taxon>
    </lineage>
</organism>
<dbReference type="Pfam" id="PF00535">
    <property type="entry name" value="Glycos_transf_2"/>
    <property type="match status" value="1"/>
</dbReference>
<evidence type="ECO:0000313" key="3">
    <source>
        <dbReference type="Proteomes" id="UP000231669"/>
    </source>
</evidence>
<dbReference type="SUPFAM" id="SSF53448">
    <property type="entry name" value="Nucleotide-diphospho-sugar transferases"/>
    <property type="match status" value="1"/>
</dbReference>